<name>A0ABU4VML7_9ACTN</name>
<evidence type="ECO:0008006" key="3">
    <source>
        <dbReference type="Google" id="ProtNLM"/>
    </source>
</evidence>
<gene>
    <name evidence="1" type="ORF">SK069_11340</name>
</gene>
<dbReference type="RefSeq" id="WP_319954347.1">
    <property type="nucleotide sequence ID" value="NZ_JAXAVX010000005.1"/>
</dbReference>
<evidence type="ECO:0000313" key="2">
    <source>
        <dbReference type="Proteomes" id="UP001277761"/>
    </source>
</evidence>
<sequence length="90" mass="10446">MGDPIRHFLITYDIGREVAHVDEYGEDYDAALAAYDEIEERYRHDPQIEVVLLGADSLETIRKTHSSYFMSPEDDHPFVTYLRDVIARQG</sequence>
<protein>
    <recommendedName>
        <fullName evidence="3">CdiI immunity protein domain-containing protein</fullName>
    </recommendedName>
</protein>
<dbReference type="Proteomes" id="UP001277761">
    <property type="component" value="Unassembled WGS sequence"/>
</dbReference>
<organism evidence="1 2">
    <name type="scientific">Patulibacter brassicae</name>
    <dbReference type="NCBI Taxonomy" id="1705717"/>
    <lineage>
        <taxon>Bacteria</taxon>
        <taxon>Bacillati</taxon>
        <taxon>Actinomycetota</taxon>
        <taxon>Thermoleophilia</taxon>
        <taxon>Solirubrobacterales</taxon>
        <taxon>Patulibacteraceae</taxon>
        <taxon>Patulibacter</taxon>
    </lineage>
</organism>
<accession>A0ABU4VML7</accession>
<comment type="caution">
    <text evidence="1">The sequence shown here is derived from an EMBL/GenBank/DDBJ whole genome shotgun (WGS) entry which is preliminary data.</text>
</comment>
<evidence type="ECO:0000313" key="1">
    <source>
        <dbReference type="EMBL" id="MDX8152191.1"/>
    </source>
</evidence>
<dbReference type="EMBL" id="JAXAVX010000005">
    <property type="protein sequence ID" value="MDX8152191.1"/>
    <property type="molecule type" value="Genomic_DNA"/>
</dbReference>
<proteinExistence type="predicted"/>
<keyword evidence="2" id="KW-1185">Reference proteome</keyword>
<reference evidence="1 2" key="1">
    <citation type="submission" date="2023-11" db="EMBL/GenBank/DDBJ databases">
        <authorList>
            <person name="Xu M."/>
            <person name="Jiang T."/>
        </authorList>
    </citation>
    <scope>NUCLEOTIDE SEQUENCE [LARGE SCALE GENOMIC DNA]</scope>
    <source>
        <strain evidence="1 2">SD</strain>
    </source>
</reference>